<evidence type="ECO:0000256" key="5">
    <source>
        <dbReference type="ARBA" id="ARBA00022737"/>
    </source>
</evidence>
<dbReference type="InterPro" id="IPR027417">
    <property type="entry name" value="P-loop_NTPase"/>
</dbReference>
<dbReference type="PROSITE" id="PS50929">
    <property type="entry name" value="ABC_TM1F"/>
    <property type="match status" value="1"/>
</dbReference>
<gene>
    <name evidence="15" type="ORF">AAHA92_02096</name>
</gene>
<accession>A0ABD1ICQ2</accession>
<dbReference type="Gene3D" id="1.20.1560.10">
    <property type="entry name" value="ABC transporter type 1, transmembrane domain"/>
    <property type="match status" value="3"/>
</dbReference>
<protein>
    <submittedName>
        <fullName evidence="15">ABC-type xenobiotic transporter</fullName>
    </submittedName>
</protein>
<dbReference type="InterPro" id="IPR011527">
    <property type="entry name" value="ABC1_TM_dom"/>
</dbReference>
<evidence type="ECO:0000259" key="13">
    <source>
        <dbReference type="PROSITE" id="PS50893"/>
    </source>
</evidence>
<dbReference type="SUPFAM" id="SSF90123">
    <property type="entry name" value="ABC transporter transmembrane region"/>
    <property type="match status" value="1"/>
</dbReference>
<evidence type="ECO:0000256" key="3">
    <source>
        <dbReference type="ARBA" id="ARBA00022448"/>
    </source>
</evidence>
<keyword evidence="6" id="KW-0547">Nucleotide-binding</keyword>
<dbReference type="PROSITE" id="PS50893">
    <property type="entry name" value="ABC_TRANSPORTER_2"/>
    <property type="match status" value="1"/>
</dbReference>
<proteinExistence type="inferred from homology"/>
<feature type="domain" description="ABC transmembrane type-1" evidence="14">
    <location>
        <begin position="382"/>
        <end position="569"/>
    </location>
</feature>
<dbReference type="PANTHER" id="PTHR43394:SF16">
    <property type="entry name" value="ABC TRANSPORTER B FAMILY MEMBER 4-LIKE ISOFORM X1"/>
    <property type="match status" value="1"/>
</dbReference>
<dbReference type="GO" id="GO:0005886">
    <property type="term" value="C:plasma membrane"/>
    <property type="evidence" value="ECO:0007669"/>
    <property type="project" value="UniProtKB-SubCell"/>
</dbReference>
<comment type="subcellular location">
    <subcellularLocation>
        <location evidence="1">Cell membrane</location>
        <topology evidence="1">Multi-pass membrane protein</topology>
    </subcellularLocation>
</comment>
<dbReference type="CDD" id="cd03249">
    <property type="entry name" value="ABC_MTABC3_MDL1_MDL2"/>
    <property type="match status" value="1"/>
</dbReference>
<evidence type="ECO:0000256" key="4">
    <source>
        <dbReference type="ARBA" id="ARBA00022692"/>
    </source>
</evidence>
<evidence type="ECO:0000256" key="1">
    <source>
        <dbReference type="ARBA" id="ARBA00004651"/>
    </source>
</evidence>
<comment type="caution">
    <text evidence="15">The sequence shown here is derived from an EMBL/GenBank/DDBJ whole genome shotgun (WGS) entry which is preliminary data.</text>
</comment>
<evidence type="ECO:0000313" key="16">
    <source>
        <dbReference type="Proteomes" id="UP001567538"/>
    </source>
</evidence>
<dbReference type="PROSITE" id="PS00211">
    <property type="entry name" value="ABC_TRANSPORTER_1"/>
    <property type="match status" value="1"/>
</dbReference>
<dbReference type="AlphaFoldDB" id="A0ABD1ICQ2"/>
<dbReference type="InterPro" id="IPR039421">
    <property type="entry name" value="Type_1_exporter"/>
</dbReference>
<feature type="transmembrane region" description="Helical" evidence="12">
    <location>
        <begin position="365"/>
        <end position="384"/>
    </location>
</feature>
<keyword evidence="16" id="KW-1185">Reference proteome</keyword>
<evidence type="ECO:0000256" key="7">
    <source>
        <dbReference type="ARBA" id="ARBA00022840"/>
    </source>
</evidence>
<feature type="transmembrane region" description="Helical" evidence="12">
    <location>
        <begin position="321"/>
        <end position="353"/>
    </location>
</feature>
<sequence length="780" mass="84962">MEISTLAKCVTFSYPTRPKELIFDSFSLFIPNGTTVALVGVSGSGKSTVISLIERFYDPVSGELLIDGTDLREFKLKWIRSKIGLVSQEPLLFNASIKDNIVYGKDEATSDQIRAAADLANAKDFIDKLPQGMDTLIGERGVQLSGGQKQKVAIARAIIKDPRILLLDEATSALDADSERVVQEALEKIMMNRTTVIVAHRLSTIRNANMITVLHQGKLVEKGTHAELLKDPWGVYSNLIRSQEVNDELEQNIDDIYITGTTKSGFESSGSSGMASTSPRSLSLTSSKTALDDKSSFSTKTSEDHPEVSLYRLAHLNKTEALVLIAGAVVAVITGAILPVFGLLTAIMIKTFFELPDKMRKDSEFWALMFLILGIVALIVYSLSARLSTDAAMIRALVGDALAQIVQEVVSLLVGFAIAFEACWQMALIVGAMMPLLGLNTYVQMKSAKRFIKEAKLMNEKACQVANDAVGNMRTVASFCAEEKIMEIYKEKCEVPASSGSKLGLIGGIGFGSSISFLYLVYAASFYAGARLVEDGKTTAAHAFRVFFVLSMVAVAISTWSAMAPDLGKAKAAASSIFAILGGKSKLDPRHESGITLENIDGEIEFKHVNFSYPTRPDIQILKDLSFDIGESGSGKSTVISLLQRFYEYDSGHITLDGIEIHKLQLKWPRQQMGPVNQEPVLFNDTIRANIAYGKGESATEGYDTVVGERGVQLSGGQKQRVAIATRRGNERHIGYPQSGEQTPLLCLGMDALWRKGITINLKDGYYSSLVKLHQEAALP</sequence>
<evidence type="ECO:0000313" key="15">
    <source>
        <dbReference type="EMBL" id="KAL1566490.1"/>
    </source>
</evidence>
<dbReference type="Pfam" id="PF00005">
    <property type="entry name" value="ABC_tran"/>
    <property type="match status" value="2"/>
</dbReference>
<dbReference type="InterPro" id="IPR003439">
    <property type="entry name" value="ABC_transporter-like_ATP-bd"/>
</dbReference>
<feature type="transmembrane region" description="Helical" evidence="12">
    <location>
        <begin position="503"/>
        <end position="522"/>
    </location>
</feature>
<keyword evidence="5" id="KW-0677">Repeat</keyword>
<evidence type="ECO:0000256" key="6">
    <source>
        <dbReference type="ARBA" id="ARBA00022741"/>
    </source>
</evidence>
<dbReference type="Gene3D" id="3.40.50.300">
    <property type="entry name" value="P-loop containing nucleotide triphosphate hydrolases"/>
    <property type="match status" value="3"/>
</dbReference>
<dbReference type="SMART" id="SM00382">
    <property type="entry name" value="AAA"/>
    <property type="match status" value="1"/>
</dbReference>
<keyword evidence="8 12" id="KW-1133">Transmembrane helix</keyword>
<dbReference type="InterPro" id="IPR003593">
    <property type="entry name" value="AAA+_ATPase"/>
</dbReference>
<feature type="transmembrane region" description="Helical" evidence="12">
    <location>
        <begin position="542"/>
        <end position="563"/>
    </location>
</feature>
<dbReference type="Pfam" id="PF00664">
    <property type="entry name" value="ABC_membrane"/>
    <property type="match status" value="1"/>
</dbReference>
<evidence type="ECO:0000256" key="10">
    <source>
        <dbReference type="ARBA" id="ARBA00023180"/>
    </source>
</evidence>
<reference evidence="15 16" key="1">
    <citation type="submission" date="2024-06" db="EMBL/GenBank/DDBJ databases">
        <title>A chromosome level genome sequence of Diviner's sage (Salvia divinorum).</title>
        <authorList>
            <person name="Ford S.A."/>
            <person name="Ro D.-K."/>
            <person name="Ness R.W."/>
            <person name="Phillips M.A."/>
        </authorList>
    </citation>
    <scope>NUCLEOTIDE SEQUENCE [LARGE SCALE GENOMIC DNA]</scope>
    <source>
        <strain evidence="15">SAF-2024a</strain>
        <tissue evidence="15">Leaf</tissue>
    </source>
</reference>
<dbReference type="PANTHER" id="PTHR43394">
    <property type="entry name" value="ATP-DEPENDENT PERMEASE MDL1, MITOCHONDRIAL"/>
    <property type="match status" value="1"/>
</dbReference>
<dbReference type="InterPro" id="IPR036640">
    <property type="entry name" value="ABC1_TM_sf"/>
</dbReference>
<feature type="domain" description="ABC transporter" evidence="13">
    <location>
        <begin position="1"/>
        <end position="241"/>
    </location>
</feature>
<evidence type="ECO:0000256" key="11">
    <source>
        <dbReference type="SAM" id="MobiDB-lite"/>
    </source>
</evidence>
<organism evidence="15 16">
    <name type="scientific">Salvia divinorum</name>
    <name type="common">Maria pastora</name>
    <name type="synonym">Diviner's sage</name>
    <dbReference type="NCBI Taxonomy" id="28513"/>
    <lineage>
        <taxon>Eukaryota</taxon>
        <taxon>Viridiplantae</taxon>
        <taxon>Streptophyta</taxon>
        <taxon>Embryophyta</taxon>
        <taxon>Tracheophyta</taxon>
        <taxon>Spermatophyta</taxon>
        <taxon>Magnoliopsida</taxon>
        <taxon>eudicotyledons</taxon>
        <taxon>Gunneridae</taxon>
        <taxon>Pentapetalae</taxon>
        <taxon>asterids</taxon>
        <taxon>lamiids</taxon>
        <taxon>Lamiales</taxon>
        <taxon>Lamiaceae</taxon>
        <taxon>Nepetoideae</taxon>
        <taxon>Mentheae</taxon>
        <taxon>Salviinae</taxon>
        <taxon>Salvia</taxon>
        <taxon>Salvia subgen. Calosphace</taxon>
    </lineage>
</organism>
<dbReference type="SUPFAM" id="SSF52540">
    <property type="entry name" value="P-loop containing nucleoside triphosphate hydrolases"/>
    <property type="match status" value="2"/>
</dbReference>
<feature type="region of interest" description="Disordered" evidence="11">
    <location>
        <begin position="264"/>
        <end position="287"/>
    </location>
</feature>
<evidence type="ECO:0000256" key="9">
    <source>
        <dbReference type="ARBA" id="ARBA00023136"/>
    </source>
</evidence>
<dbReference type="GO" id="GO:0005524">
    <property type="term" value="F:ATP binding"/>
    <property type="evidence" value="ECO:0007669"/>
    <property type="project" value="UniProtKB-KW"/>
</dbReference>
<keyword evidence="3" id="KW-0813">Transport</keyword>
<keyword evidence="9 12" id="KW-0472">Membrane</keyword>
<dbReference type="Proteomes" id="UP001567538">
    <property type="component" value="Unassembled WGS sequence"/>
</dbReference>
<evidence type="ECO:0000259" key="14">
    <source>
        <dbReference type="PROSITE" id="PS50929"/>
    </source>
</evidence>
<dbReference type="EMBL" id="JBEAFC010000002">
    <property type="protein sequence ID" value="KAL1566490.1"/>
    <property type="molecule type" value="Genomic_DNA"/>
</dbReference>
<evidence type="ECO:0000256" key="2">
    <source>
        <dbReference type="ARBA" id="ARBA00007577"/>
    </source>
</evidence>
<keyword evidence="4 12" id="KW-0812">Transmembrane</keyword>
<dbReference type="FunFam" id="3.40.50.300:FF:000066">
    <property type="entry name" value="ABC transporter B family member 1"/>
    <property type="match status" value="1"/>
</dbReference>
<dbReference type="CDD" id="cd18578">
    <property type="entry name" value="ABC_6TM_Pgp_ABCB1_D2_like"/>
    <property type="match status" value="1"/>
</dbReference>
<keyword evidence="10" id="KW-0325">Glycoprotein</keyword>
<evidence type="ECO:0000256" key="12">
    <source>
        <dbReference type="SAM" id="Phobius"/>
    </source>
</evidence>
<comment type="similarity">
    <text evidence="2">Belongs to the ABC transporter superfamily. ABCB family. Multidrug resistance exporter (TC 3.A.1.201) subfamily.</text>
</comment>
<name>A0ABD1ICQ2_SALDI</name>
<evidence type="ECO:0000256" key="8">
    <source>
        <dbReference type="ARBA" id="ARBA00022989"/>
    </source>
</evidence>
<keyword evidence="7" id="KW-0067">ATP-binding</keyword>
<dbReference type="InterPro" id="IPR017871">
    <property type="entry name" value="ABC_transporter-like_CS"/>
</dbReference>